<keyword evidence="3" id="KW-1185">Reference proteome</keyword>
<name>A0A7X0ICS0_9ACTN</name>
<sequence>MRPSPWPSHSGAGKSTCAALLTRMWDVTGGAIRVGGHDIRDFPQHSTGVTSRKPAPTLPS</sequence>
<comment type="caution">
    <text evidence="2">The sequence shown here is derived from an EMBL/GenBank/DDBJ whole genome shotgun (WGS) entry which is preliminary data.</text>
</comment>
<organism evidence="2 3">
    <name type="scientific">Sphaerisporangium rubeum</name>
    <dbReference type="NCBI Taxonomy" id="321317"/>
    <lineage>
        <taxon>Bacteria</taxon>
        <taxon>Bacillati</taxon>
        <taxon>Actinomycetota</taxon>
        <taxon>Actinomycetes</taxon>
        <taxon>Streptosporangiales</taxon>
        <taxon>Streptosporangiaceae</taxon>
        <taxon>Sphaerisporangium</taxon>
    </lineage>
</organism>
<evidence type="ECO:0000313" key="2">
    <source>
        <dbReference type="EMBL" id="MBB6472859.1"/>
    </source>
</evidence>
<dbReference type="EMBL" id="JACHIU010000001">
    <property type="protein sequence ID" value="MBB6472859.1"/>
    <property type="molecule type" value="Genomic_DNA"/>
</dbReference>
<dbReference type="Gene3D" id="3.40.50.300">
    <property type="entry name" value="P-loop containing nucleotide triphosphate hydrolases"/>
    <property type="match status" value="1"/>
</dbReference>
<proteinExistence type="predicted"/>
<dbReference type="InterPro" id="IPR027417">
    <property type="entry name" value="P-loop_NTPase"/>
</dbReference>
<feature type="region of interest" description="Disordered" evidence="1">
    <location>
        <begin position="36"/>
        <end position="60"/>
    </location>
</feature>
<dbReference type="AlphaFoldDB" id="A0A7X0ICS0"/>
<evidence type="ECO:0000313" key="3">
    <source>
        <dbReference type="Proteomes" id="UP000555564"/>
    </source>
</evidence>
<dbReference type="Proteomes" id="UP000555564">
    <property type="component" value="Unassembled WGS sequence"/>
</dbReference>
<dbReference type="SUPFAM" id="SSF52540">
    <property type="entry name" value="P-loop containing nucleoside triphosphate hydrolases"/>
    <property type="match status" value="1"/>
</dbReference>
<gene>
    <name evidence="2" type="ORF">BJ992_002290</name>
</gene>
<reference evidence="2 3" key="1">
    <citation type="submission" date="2020-08" db="EMBL/GenBank/DDBJ databases">
        <title>Sequencing the genomes of 1000 actinobacteria strains.</title>
        <authorList>
            <person name="Klenk H.-P."/>
        </authorList>
    </citation>
    <scope>NUCLEOTIDE SEQUENCE [LARGE SCALE GENOMIC DNA]</scope>
    <source>
        <strain evidence="2 3">DSM 44936</strain>
    </source>
</reference>
<protein>
    <submittedName>
        <fullName evidence="2">ABC-type transport system involved in cytochrome bd biosynthesis fused ATPase/permease subunit</fullName>
    </submittedName>
</protein>
<accession>A0A7X0ICS0</accession>
<evidence type="ECO:0000256" key="1">
    <source>
        <dbReference type="SAM" id="MobiDB-lite"/>
    </source>
</evidence>
<dbReference type="RefSeq" id="WP_184980235.1">
    <property type="nucleotide sequence ID" value="NZ_BAAALO010000001.1"/>
</dbReference>